<name>A0A0E9U8R3_ANGAN</name>
<protein>
    <submittedName>
        <fullName evidence="2">Uncharacterized protein</fullName>
    </submittedName>
</protein>
<evidence type="ECO:0000256" key="1">
    <source>
        <dbReference type="SAM" id="MobiDB-lite"/>
    </source>
</evidence>
<sequence length="31" mass="3405">MNSRVAKTPVQSHSNNVLNLNPSQTTPAQNR</sequence>
<accession>A0A0E9U8R3</accession>
<evidence type="ECO:0000313" key="2">
    <source>
        <dbReference type="EMBL" id="JAH62274.1"/>
    </source>
</evidence>
<reference evidence="2" key="1">
    <citation type="submission" date="2014-11" db="EMBL/GenBank/DDBJ databases">
        <authorList>
            <person name="Amaro Gonzalez C."/>
        </authorList>
    </citation>
    <scope>NUCLEOTIDE SEQUENCE</scope>
</reference>
<proteinExistence type="predicted"/>
<reference evidence="2" key="2">
    <citation type="journal article" date="2015" name="Fish Shellfish Immunol.">
        <title>Early steps in the European eel (Anguilla anguilla)-Vibrio vulnificus interaction in the gills: Role of the RtxA13 toxin.</title>
        <authorList>
            <person name="Callol A."/>
            <person name="Pajuelo D."/>
            <person name="Ebbesson L."/>
            <person name="Teles M."/>
            <person name="MacKenzie S."/>
            <person name="Amaro C."/>
        </authorList>
    </citation>
    <scope>NUCLEOTIDE SEQUENCE</scope>
</reference>
<feature type="region of interest" description="Disordered" evidence="1">
    <location>
        <begin position="1"/>
        <end position="31"/>
    </location>
</feature>
<organism evidence="2">
    <name type="scientific">Anguilla anguilla</name>
    <name type="common">European freshwater eel</name>
    <name type="synonym">Muraena anguilla</name>
    <dbReference type="NCBI Taxonomy" id="7936"/>
    <lineage>
        <taxon>Eukaryota</taxon>
        <taxon>Metazoa</taxon>
        <taxon>Chordata</taxon>
        <taxon>Craniata</taxon>
        <taxon>Vertebrata</taxon>
        <taxon>Euteleostomi</taxon>
        <taxon>Actinopterygii</taxon>
        <taxon>Neopterygii</taxon>
        <taxon>Teleostei</taxon>
        <taxon>Anguilliformes</taxon>
        <taxon>Anguillidae</taxon>
        <taxon>Anguilla</taxon>
    </lineage>
</organism>
<dbReference type="EMBL" id="GBXM01046303">
    <property type="protein sequence ID" value="JAH62274.1"/>
    <property type="molecule type" value="Transcribed_RNA"/>
</dbReference>
<dbReference type="AlphaFoldDB" id="A0A0E9U8R3"/>